<dbReference type="EMBL" id="CP012673">
    <property type="protein sequence ID" value="AUX47099.1"/>
    <property type="molecule type" value="Genomic_DNA"/>
</dbReference>
<keyword evidence="1" id="KW-0489">Methyltransferase</keyword>
<evidence type="ECO:0000259" key="5">
    <source>
        <dbReference type="Pfam" id="PF13649"/>
    </source>
</evidence>
<reference evidence="6 7" key="1">
    <citation type="submission" date="2015-09" db="EMBL/GenBank/DDBJ databases">
        <title>Sorangium comparison.</title>
        <authorList>
            <person name="Zaburannyi N."/>
            <person name="Bunk B."/>
            <person name="Overmann J."/>
            <person name="Mueller R."/>
        </authorList>
    </citation>
    <scope>NUCLEOTIDE SEQUENCE [LARGE SCALE GENOMIC DNA]</scope>
    <source>
        <strain evidence="6 7">So ce26</strain>
    </source>
</reference>
<keyword evidence="2" id="KW-0808">Transferase</keyword>
<dbReference type="AlphaFoldDB" id="A0A2L0F6N4"/>
<evidence type="ECO:0000256" key="1">
    <source>
        <dbReference type="ARBA" id="ARBA00022603"/>
    </source>
</evidence>
<protein>
    <recommendedName>
        <fullName evidence="5">Methyltransferase domain-containing protein</fullName>
    </recommendedName>
</protein>
<dbReference type="Pfam" id="PF13649">
    <property type="entry name" value="Methyltransf_25"/>
    <property type="match status" value="1"/>
</dbReference>
<dbReference type="RefSeq" id="WP_104985176.1">
    <property type="nucleotide sequence ID" value="NZ_CP012673.1"/>
</dbReference>
<dbReference type="GO" id="GO:0032259">
    <property type="term" value="P:methylation"/>
    <property type="evidence" value="ECO:0007669"/>
    <property type="project" value="UniProtKB-KW"/>
</dbReference>
<dbReference type="PANTHER" id="PTHR43464">
    <property type="entry name" value="METHYLTRANSFERASE"/>
    <property type="match status" value="1"/>
</dbReference>
<dbReference type="OrthoDB" id="5298787at2"/>
<dbReference type="InterPro" id="IPR029063">
    <property type="entry name" value="SAM-dependent_MTases_sf"/>
</dbReference>
<evidence type="ECO:0000256" key="4">
    <source>
        <dbReference type="SAM" id="MobiDB-lite"/>
    </source>
</evidence>
<dbReference type="GO" id="GO:0008168">
    <property type="term" value="F:methyltransferase activity"/>
    <property type="evidence" value="ECO:0007669"/>
    <property type="project" value="UniProtKB-KW"/>
</dbReference>
<feature type="domain" description="Methyltransferase" evidence="5">
    <location>
        <begin position="62"/>
        <end position="161"/>
    </location>
</feature>
<dbReference type="SUPFAM" id="SSF53335">
    <property type="entry name" value="S-adenosyl-L-methionine-dependent methyltransferases"/>
    <property type="match status" value="1"/>
</dbReference>
<dbReference type="PANTHER" id="PTHR43464:SF19">
    <property type="entry name" value="UBIQUINONE BIOSYNTHESIS O-METHYLTRANSFERASE, MITOCHONDRIAL"/>
    <property type="match status" value="1"/>
</dbReference>
<evidence type="ECO:0000256" key="2">
    <source>
        <dbReference type="ARBA" id="ARBA00022679"/>
    </source>
</evidence>
<evidence type="ECO:0000313" key="7">
    <source>
        <dbReference type="Proteomes" id="UP000238348"/>
    </source>
</evidence>
<evidence type="ECO:0000256" key="3">
    <source>
        <dbReference type="ARBA" id="ARBA00022691"/>
    </source>
</evidence>
<name>A0A2L0F6N4_SORCE</name>
<dbReference type="Gene3D" id="3.40.50.150">
    <property type="entry name" value="Vaccinia Virus protein VP39"/>
    <property type="match status" value="1"/>
</dbReference>
<sequence>MKGATTPRSTRASGSGQRRDLELEAGTSAHYEDPAYYTKTYARRTDDVRYYVELAVTSGGPVLEYGCGNGRITLPVARAGVGITGVDLAAPMLDDLRAQLDREPREVRSRVSLRRGDMRALQLRRRFPLVICPFNAFLHLYTRADVERFLARVLAHLTPRGELVFDVSLPEPAELARDPDRAYATPRFRYPAKDGPGEVVRYTERFDYDKVRQILFVSMEFSPVGGGERWMTPLAHRQFYPQELEALLHYNGFEISELGSDFSAAPPDNQTSMLLYRCRPRRSSRVARRRA</sequence>
<organism evidence="6 7">
    <name type="scientific">Sorangium cellulosum</name>
    <name type="common">Polyangium cellulosum</name>
    <dbReference type="NCBI Taxonomy" id="56"/>
    <lineage>
        <taxon>Bacteria</taxon>
        <taxon>Pseudomonadati</taxon>
        <taxon>Myxococcota</taxon>
        <taxon>Polyangia</taxon>
        <taxon>Polyangiales</taxon>
        <taxon>Polyangiaceae</taxon>
        <taxon>Sorangium</taxon>
    </lineage>
</organism>
<accession>A0A2L0F6N4</accession>
<evidence type="ECO:0000313" key="6">
    <source>
        <dbReference type="EMBL" id="AUX47099.1"/>
    </source>
</evidence>
<feature type="compositionally biased region" description="Polar residues" evidence="4">
    <location>
        <begin position="1"/>
        <end position="16"/>
    </location>
</feature>
<feature type="region of interest" description="Disordered" evidence="4">
    <location>
        <begin position="1"/>
        <end position="25"/>
    </location>
</feature>
<keyword evidence="3" id="KW-0949">S-adenosyl-L-methionine</keyword>
<dbReference type="InterPro" id="IPR041698">
    <property type="entry name" value="Methyltransf_25"/>
</dbReference>
<dbReference type="Proteomes" id="UP000238348">
    <property type="component" value="Chromosome"/>
</dbReference>
<dbReference type="CDD" id="cd02440">
    <property type="entry name" value="AdoMet_MTases"/>
    <property type="match status" value="1"/>
</dbReference>
<proteinExistence type="predicted"/>
<gene>
    <name evidence="6" type="ORF">SOCE26_086110</name>
</gene>